<keyword evidence="5 8" id="KW-0799">Topoisomerase</keyword>
<dbReference type="Gene3D" id="1.10.290.10">
    <property type="entry name" value="Topoisomerase I, domain 4"/>
    <property type="match status" value="1"/>
</dbReference>
<dbReference type="CDD" id="cd00186">
    <property type="entry name" value="TOP1Ac"/>
    <property type="match status" value="1"/>
</dbReference>
<dbReference type="Pfam" id="PF13368">
    <property type="entry name" value="Toprim_C_rpt"/>
    <property type="match status" value="4"/>
</dbReference>
<dbReference type="InterPro" id="IPR013497">
    <property type="entry name" value="Topo_IA_cen"/>
</dbReference>
<organism evidence="12 13">
    <name type="scientific">Mycobacteroides abscessus MAB_030201_1075</name>
    <dbReference type="NCBI Taxonomy" id="1335410"/>
    <lineage>
        <taxon>Bacteria</taxon>
        <taxon>Bacillati</taxon>
        <taxon>Actinomycetota</taxon>
        <taxon>Actinomycetes</taxon>
        <taxon>Mycobacteriales</taxon>
        <taxon>Mycobacteriaceae</taxon>
        <taxon>Mycobacteroides</taxon>
        <taxon>Mycobacteroides abscessus</taxon>
    </lineage>
</organism>
<dbReference type="SMART" id="SM00437">
    <property type="entry name" value="TOP1Ac"/>
    <property type="match status" value="1"/>
</dbReference>
<dbReference type="InterPro" id="IPR025589">
    <property type="entry name" value="Toprim_C_rpt"/>
</dbReference>
<dbReference type="PRINTS" id="PR00417">
    <property type="entry name" value="PRTPISMRASEI"/>
</dbReference>
<dbReference type="InterPro" id="IPR034149">
    <property type="entry name" value="TOPRIM_TopoI"/>
</dbReference>
<protein>
    <recommendedName>
        <fullName evidence="8">DNA topoisomerase 1</fullName>
        <ecNumber evidence="8">5.6.2.1</ecNumber>
    </recommendedName>
    <alternativeName>
        <fullName evidence="8">DNA topoisomerase I</fullName>
    </alternativeName>
</protein>
<evidence type="ECO:0000256" key="5">
    <source>
        <dbReference type="ARBA" id="ARBA00023029"/>
    </source>
</evidence>
<dbReference type="CDD" id="cd03363">
    <property type="entry name" value="TOPRIM_TopoIA_TopoI"/>
    <property type="match status" value="1"/>
</dbReference>
<comment type="function">
    <text evidence="8">Releases the supercoiling and torsional tension of DNA, which is introduced during the DNA replication and transcription, by transiently cleaving and rejoining one strand of the DNA duplex. Introduces a single-strand break via transesterification at a target site in duplex DNA. The scissile phosphodiester is attacked by the catalytic tyrosine of the enzyme, resulting in the formation of a DNA-(5'-phosphotyrosyl)-enzyme intermediate and the expulsion of a 3'-OH DNA strand. The free DNA strand then undergoes passage around the unbroken strand, thus removing DNA supercoils. Finally, in the religation step, the DNA 3'-OH attacks the covalent intermediate to expel the active-site tyrosine and restore the DNA phosphodiester backbone.</text>
</comment>
<dbReference type="InterPro" id="IPR023405">
    <property type="entry name" value="Topo_IA_core_domain"/>
</dbReference>
<dbReference type="InterPro" id="IPR028612">
    <property type="entry name" value="Topoisom_1_IA"/>
</dbReference>
<feature type="region of interest" description="Disordered" evidence="9">
    <location>
        <begin position="723"/>
        <end position="752"/>
    </location>
</feature>
<dbReference type="Pfam" id="PF01131">
    <property type="entry name" value="Topoisom_bac"/>
    <property type="match status" value="1"/>
</dbReference>
<dbReference type="EMBL" id="JAOX01000001">
    <property type="protein sequence ID" value="ETZ87592.1"/>
    <property type="molecule type" value="Genomic_DNA"/>
</dbReference>
<dbReference type="Gene3D" id="3.40.50.140">
    <property type="match status" value="1"/>
</dbReference>
<gene>
    <name evidence="8 12" type="primary">topA</name>
    <name evidence="12" type="ORF">L829_1140</name>
</gene>
<feature type="region of interest" description="Interaction with DNA" evidence="8">
    <location>
        <begin position="175"/>
        <end position="180"/>
    </location>
</feature>
<dbReference type="FunFam" id="1.10.290.10:FF:000002">
    <property type="entry name" value="DNA topoisomerase 1"/>
    <property type="match status" value="1"/>
</dbReference>
<evidence type="ECO:0000256" key="4">
    <source>
        <dbReference type="ARBA" id="ARBA00022842"/>
    </source>
</evidence>
<feature type="site" description="Interaction with DNA" evidence="8">
    <location>
        <position position="331"/>
    </location>
</feature>
<dbReference type="InterPro" id="IPR013824">
    <property type="entry name" value="Topo_IA_cen_sub1"/>
</dbReference>
<evidence type="ECO:0000256" key="9">
    <source>
        <dbReference type="SAM" id="MobiDB-lite"/>
    </source>
</evidence>
<dbReference type="PANTHER" id="PTHR42785:SF1">
    <property type="entry name" value="DNA TOPOISOMERASE"/>
    <property type="match status" value="1"/>
</dbReference>
<name>A0A829PMB5_9MYCO</name>
<feature type="site" description="Interaction with DNA" evidence="8">
    <location>
        <position position="155"/>
    </location>
</feature>
<evidence type="ECO:0000256" key="1">
    <source>
        <dbReference type="ARBA" id="ARBA00000213"/>
    </source>
</evidence>
<dbReference type="InterPro" id="IPR005733">
    <property type="entry name" value="TopoI_bac-type"/>
</dbReference>
<dbReference type="InterPro" id="IPR000380">
    <property type="entry name" value="Topo_IA"/>
</dbReference>
<keyword evidence="6 8" id="KW-0238">DNA-binding</keyword>
<dbReference type="InterPro" id="IPR006171">
    <property type="entry name" value="TOPRIM_dom"/>
</dbReference>
<dbReference type="InterPro" id="IPR023406">
    <property type="entry name" value="Topo_IA_AS"/>
</dbReference>
<evidence type="ECO:0000256" key="2">
    <source>
        <dbReference type="ARBA" id="ARBA00009446"/>
    </source>
</evidence>
<feature type="site" description="Interaction with DNA" evidence="8">
    <location>
        <position position="151"/>
    </location>
</feature>
<dbReference type="GO" id="GO:0003917">
    <property type="term" value="F:DNA topoisomerase type I (single strand cut, ATP-independent) activity"/>
    <property type="evidence" value="ECO:0007669"/>
    <property type="project" value="UniProtKB-UniRule"/>
</dbReference>
<dbReference type="Pfam" id="PF01751">
    <property type="entry name" value="Toprim"/>
    <property type="match status" value="1"/>
</dbReference>
<dbReference type="Proteomes" id="UP000019854">
    <property type="component" value="Unassembled WGS sequence"/>
</dbReference>
<comment type="caution">
    <text evidence="12">The sequence shown here is derived from an EMBL/GenBank/DDBJ whole genome shotgun (WGS) entry which is preliminary data.</text>
</comment>
<feature type="region of interest" description="Disordered" evidence="9">
    <location>
        <begin position="894"/>
        <end position="964"/>
    </location>
</feature>
<dbReference type="InterPro" id="IPR013826">
    <property type="entry name" value="Topo_IA_cen_sub3"/>
</dbReference>
<feature type="site" description="Interaction with DNA" evidence="8">
    <location>
        <position position="532"/>
    </location>
</feature>
<dbReference type="AlphaFoldDB" id="A0A829PMB5"/>
<keyword evidence="4" id="KW-0460">Magnesium</keyword>
<dbReference type="SMART" id="SM00436">
    <property type="entry name" value="TOP1Bc"/>
    <property type="match status" value="1"/>
</dbReference>
<dbReference type="InterPro" id="IPR003601">
    <property type="entry name" value="Topo_IA_2"/>
</dbReference>
<feature type="site" description="Interaction with DNA" evidence="8">
    <location>
        <position position="152"/>
    </location>
</feature>
<proteinExistence type="inferred from homology"/>
<feature type="compositionally biased region" description="Basic and acidic residues" evidence="9">
    <location>
        <begin position="732"/>
        <end position="747"/>
    </location>
</feature>
<dbReference type="SUPFAM" id="SSF56712">
    <property type="entry name" value="Prokaryotic type I DNA topoisomerase"/>
    <property type="match status" value="1"/>
</dbReference>
<comment type="catalytic activity">
    <reaction evidence="1 8">
        <text>ATP-independent breakage of single-stranded DNA, followed by passage and rejoining.</text>
        <dbReference type="EC" id="5.6.2.1"/>
    </reaction>
</comment>
<evidence type="ECO:0000259" key="10">
    <source>
        <dbReference type="PROSITE" id="PS50880"/>
    </source>
</evidence>
<evidence type="ECO:0000256" key="6">
    <source>
        <dbReference type="ARBA" id="ARBA00023125"/>
    </source>
</evidence>
<keyword evidence="3" id="KW-0479">Metal-binding</keyword>
<comment type="similarity">
    <text evidence="2 8">Belongs to the type IA topoisomerase family.</text>
</comment>
<dbReference type="GO" id="GO:0006265">
    <property type="term" value="P:DNA topological change"/>
    <property type="evidence" value="ECO:0007669"/>
    <property type="project" value="UniProtKB-UniRule"/>
</dbReference>
<dbReference type="EC" id="5.6.2.1" evidence="8"/>
<dbReference type="SMART" id="SM00493">
    <property type="entry name" value="TOPRIM"/>
    <property type="match status" value="1"/>
</dbReference>
<accession>A0A829PMB5</accession>
<feature type="site" description="Interaction with DNA" evidence="8">
    <location>
        <position position="167"/>
    </location>
</feature>
<reference evidence="12 13" key="1">
    <citation type="submission" date="2014-01" db="EMBL/GenBank/DDBJ databases">
        <authorList>
            <person name="Zelazny A."/>
            <person name="Olivier K."/>
            <person name="Sampaio E.P."/>
            <person name="Holland S.M."/>
            <person name="Tallon L.J."/>
            <person name="Sadzewicz L.K."/>
            <person name="Sengamalay N."/>
            <person name="Fraser C.M."/>
            <person name="Hine E."/>
            <person name="Shefchek K.A."/>
            <person name="Das S.P."/>
            <person name="Shallom S.J."/>
            <person name="Agrawal S."/>
            <person name="Tettelin H."/>
        </authorList>
    </citation>
    <scope>NUCLEOTIDE SEQUENCE [LARGE SCALE GENOMIC DNA]</scope>
    <source>
        <strain evidence="12 13">MAB_030201_1075</strain>
    </source>
</reference>
<feature type="domain" description="Toprim" evidence="10">
    <location>
        <begin position="2"/>
        <end position="126"/>
    </location>
</feature>
<keyword evidence="7 8" id="KW-0413">Isomerase</keyword>
<dbReference type="GO" id="GO:0046872">
    <property type="term" value="F:metal ion binding"/>
    <property type="evidence" value="ECO:0007669"/>
    <property type="project" value="UniProtKB-KW"/>
</dbReference>
<feature type="compositionally biased region" description="Basic residues" evidence="9">
    <location>
        <begin position="898"/>
        <end position="930"/>
    </location>
</feature>
<dbReference type="PANTHER" id="PTHR42785">
    <property type="entry name" value="DNA TOPOISOMERASE, TYPE IA, CORE"/>
    <property type="match status" value="1"/>
</dbReference>
<dbReference type="Gene3D" id="2.70.20.10">
    <property type="entry name" value="Topoisomerase I, domain 3"/>
    <property type="match status" value="1"/>
</dbReference>
<evidence type="ECO:0000256" key="7">
    <source>
        <dbReference type="ARBA" id="ARBA00023235"/>
    </source>
</evidence>
<feature type="site" description="Interaction with DNA" evidence="8">
    <location>
        <position position="160"/>
    </location>
</feature>
<dbReference type="GO" id="GO:0003677">
    <property type="term" value="F:DNA binding"/>
    <property type="evidence" value="ECO:0007669"/>
    <property type="project" value="UniProtKB-KW"/>
</dbReference>
<dbReference type="Gene3D" id="1.10.460.10">
    <property type="entry name" value="Topoisomerase I, domain 2"/>
    <property type="match status" value="1"/>
</dbReference>
<evidence type="ECO:0000256" key="8">
    <source>
        <dbReference type="HAMAP-Rule" id="MF_00952"/>
    </source>
</evidence>
<evidence type="ECO:0000313" key="12">
    <source>
        <dbReference type="EMBL" id="ETZ87592.1"/>
    </source>
</evidence>
<evidence type="ECO:0000256" key="3">
    <source>
        <dbReference type="ARBA" id="ARBA00022723"/>
    </source>
</evidence>
<sequence>MRRLVIVESPTKARKIAGYLGDGYVVESSRGHIRDLPRAAADVPAKYKSEPWARLGVNVDADFEPLYIVSPDKKGTVTELKGLLKDVDELYLATDGDREGEAIAWHLLETLKPKVPVRRMVFHEITEQAILAAAQDPRDLDNNLVDAQETRRILDRLYGYEVSPVLWKKVGRNLSAGRVQSVATRIIVQRERDRMAFRSAGYWDLGAELDAGKDNPAAKPPRFHARLVSVDALRVASGRDFDSLGQVKETSNGPGVLVLDETRANALVAGLSQATLTVASAEEKPYTRKPYPPFMTSTLQQEAGRKLRFSSERTMSIAQRLYENGYITYMRTDSTTLSDSALQAARSQAAELYGNEYVHPSPRQYTRKVKNAQEAHEAIRPAGETFKTPGQLHSSLDNDEFRLYELIWQRTVASQMADARGTTLSLRLAGTATSGEQVVFTASGRTITFPGFLSAYVETVDELSGGEADDEERRLPQLRQGQSVTVAELSADGHTTNPPARYTEASLIKALEELGIGRPSTYSSIIRTIQDRGYVHKRGSALVPSWTAFAVIGLLEQHFGRLVDYDFTAAMEDDLDEIASGNERRTNWLNAFYFGGDHGVEGSVARAGGLKRLVGVNLEEIDAREINSIKLFDDDQGRPIYVRVGKNGPYLERMVADPDGEAGALIPQRANVKDGVTPDELTVEMAEQLFAIPQEGRTLGVDPETGHEIVAKDGRFGPYVTEVLPAPPEPVEAEKPKRGAKKVEGPKPRTGSLLKSMTLETVTLEDALRLLSLPRVVGVDPASGEEITAQNGRYGPYLKRGTDSRSLATEDQIFTVTLDEALKIYSEPKRRGGQAASAAPLRELGVDSATGKPMVIKDGRFGPYVTDGETNASLRKGDDVLSITDERASELLADRRARGPVKRAKKAPAKAAKKARPKRRPRKRPRRRRLSRDAGAQPALRPCGRAVRRSRRHPSAVPPRRAPP</sequence>
<evidence type="ECO:0000313" key="13">
    <source>
        <dbReference type="Proteomes" id="UP000019854"/>
    </source>
</evidence>
<feature type="site" description="Interaction with DNA" evidence="8">
    <location>
        <position position="32"/>
    </location>
</feature>
<feature type="active site" description="O-(5'-phospho-DNA)-tyrosine intermediate" evidence="8">
    <location>
        <position position="329"/>
    </location>
</feature>
<feature type="domain" description="Topo IA-type catalytic" evidence="11">
    <location>
        <begin position="141"/>
        <end position="601"/>
    </location>
</feature>
<dbReference type="NCBIfam" id="TIGR01051">
    <property type="entry name" value="topA_bact"/>
    <property type="match status" value="1"/>
</dbReference>
<dbReference type="PROSITE" id="PS52039">
    <property type="entry name" value="TOPO_IA_2"/>
    <property type="match status" value="1"/>
</dbReference>
<dbReference type="InterPro" id="IPR013825">
    <property type="entry name" value="Topo_IA_cen_sub2"/>
</dbReference>
<evidence type="ECO:0000259" key="11">
    <source>
        <dbReference type="PROSITE" id="PS52039"/>
    </source>
</evidence>
<dbReference type="HAMAP" id="MF_00952">
    <property type="entry name" value="Topoisom_1_prok"/>
    <property type="match status" value="1"/>
</dbReference>
<dbReference type="InterPro" id="IPR003602">
    <property type="entry name" value="Topo_IA_DNA-bd_dom"/>
</dbReference>
<dbReference type="PROSITE" id="PS00396">
    <property type="entry name" value="TOPO_IA_1"/>
    <property type="match status" value="1"/>
</dbReference>
<dbReference type="PROSITE" id="PS50880">
    <property type="entry name" value="TOPRIM"/>
    <property type="match status" value="1"/>
</dbReference>
<comment type="subunit">
    <text evidence="8">Monomer.</text>
</comment>